<name>A0A0F9MKA3_9ZZZZ</name>
<gene>
    <name evidence="1" type="ORF">LCGC14_1079910</name>
</gene>
<accession>A0A0F9MKA3</accession>
<comment type="caution">
    <text evidence="1">The sequence shown here is derived from an EMBL/GenBank/DDBJ whole genome shotgun (WGS) entry which is preliminary data.</text>
</comment>
<evidence type="ECO:0000313" key="1">
    <source>
        <dbReference type="EMBL" id="KKN06184.1"/>
    </source>
</evidence>
<sequence length="66" mass="7565">MSQVLAKKKFVLYYAPEFVGGERITLEEMSFFTEDKGFRDMEIGYINKLKKGGILSVGSLKIWRVA</sequence>
<dbReference type="EMBL" id="LAZR01004719">
    <property type="protein sequence ID" value="KKN06184.1"/>
    <property type="molecule type" value="Genomic_DNA"/>
</dbReference>
<organism evidence="1">
    <name type="scientific">marine sediment metagenome</name>
    <dbReference type="NCBI Taxonomy" id="412755"/>
    <lineage>
        <taxon>unclassified sequences</taxon>
        <taxon>metagenomes</taxon>
        <taxon>ecological metagenomes</taxon>
    </lineage>
</organism>
<protein>
    <submittedName>
        <fullName evidence="1">Uncharacterized protein</fullName>
    </submittedName>
</protein>
<proteinExistence type="predicted"/>
<dbReference type="AlphaFoldDB" id="A0A0F9MKA3"/>
<reference evidence="1" key="1">
    <citation type="journal article" date="2015" name="Nature">
        <title>Complex archaea that bridge the gap between prokaryotes and eukaryotes.</title>
        <authorList>
            <person name="Spang A."/>
            <person name="Saw J.H."/>
            <person name="Jorgensen S.L."/>
            <person name="Zaremba-Niedzwiedzka K."/>
            <person name="Martijn J."/>
            <person name="Lind A.E."/>
            <person name="van Eijk R."/>
            <person name="Schleper C."/>
            <person name="Guy L."/>
            <person name="Ettema T.J."/>
        </authorList>
    </citation>
    <scope>NUCLEOTIDE SEQUENCE</scope>
</reference>